<evidence type="ECO:0000313" key="4">
    <source>
        <dbReference type="Proteomes" id="UP000050430"/>
    </source>
</evidence>
<dbReference type="CDD" id="cd17906">
    <property type="entry name" value="CheX"/>
    <property type="match status" value="1"/>
</dbReference>
<protein>
    <recommendedName>
        <fullName evidence="2">Chemotaxis phosphatase CheX-like domain-containing protein</fullName>
    </recommendedName>
</protein>
<dbReference type="InterPro" id="IPR028051">
    <property type="entry name" value="CheX-like_dom"/>
</dbReference>
<dbReference type="OrthoDB" id="9790435at2"/>
<dbReference type="PANTHER" id="PTHR39452:SF1">
    <property type="entry name" value="CHEY-P PHOSPHATASE CHEX"/>
    <property type="match status" value="1"/>
</dbReference>
<dbReference type="AlphaFoldDB" id="A0A0N8GL00"/>
<dbReference type="Pfam" id="PF13690">
    <property type="entry name" value="CheX"/>
    <property type="match status" value="1"/>
</dbReference>
<dbReference type="RefSeq" id="WP_062422862.1">
    <property type="nucleotide sequence ID" value="NZ_BBYA01000011.1"/>
</dbReference>
<evidence type="ECO:0000313" key="3">
    <source>
        <dbReference type="EMBL" id="KPL71114.1"/>
    </source>
</evidence>
<organism evidence="3 4">
    <name type="scientific">Leptolinea tardivitalis</name>
    <dbReference type="NCBI Taxonomy" id="229920"/>
    <lineage>
        <taxon>Bacteria</taxon>
        <taxon>Bacillati</taxon>
        <taxon>Chloroflexota</taxon>
        <taxon>Anaerolineae</taxon>
        <taxon>Anaerolineales</taxon>
        <taxon>Anaerolineaceae</taxon>
        <taxon>Leptolinea</taxon>
    </lineage>
</organism>
<dbReference type="STRING" id="229920.ADM99_12655"/>
<evidence type="ECO:0000256" key="1">
    <source>
        <dbReference type="ARBA" id="ARBA00022500"/>
    </source>
</evidence>
<dbReference type="EMBL" id="LGCK01000012">
    <property type="protein sequence ID" value="KPL71114.1"/>
    <property type="molecule type" value="Genomic_DNA"/>
</dbReference>
<evidence type="ECO:0000259" key="2">
    <source>
        <dbReference type="Pfam" id="PF13690"/>
    </source>
</evidence>
<gene>
    <name evidence="3" type="ORF">ADM99_12655</name>
</gene>
<dbReference type="Gene3D" id="3.40.1550.10">
    <property type="entry name" value="CheC-like"/>
    <property type="match status" value="1"/>
</dbReference>
<accession>A0A0N8GL00</accession>
<dbReference type="PANTHER" id="PTHR39452">
    <property type="entry name" value="CHEY-P PHOSPHATASE CHEX"/>
    <property type="match status" value="1"/>
</dbReference>
<dbReference type="SUPFAM" id="SSF103039">
    <property type="entry name" value="CheC-like"/>
    <property type="match status" value="1"/>
</dbReference>
<keyword evidence="4" id="KW-1185">Reference proteome</keyword>
<dbReference type="Proteomes" id="UP000050430">
    <property type="component" value="Unassembled WGS sequence"/>
</dbReference>
<dbReference type="InterPro" id="IPR038756">
    <property type="entry name" value="CheX-like"/>
</dbReference>
<sequence>MANVKFMNPFVEAAAEVLAKEAGATVERGTLSLQKSSMTSDQITVLLSLVGQVQGVVLYGLSIETALKLVSKMMGQEFTEFDNLAQSGVAELGNVITGCATVKLSKEGFDAEISPPTLVQGEGIQISTLDFPRIVVQLKTEMGDITVHLALRESPPGSESGKNYVPIAIQMK</sequence>
<reference evidence="3 4" key="1">
    <citation type="submission" date="2015-07" db="EMBL/GenBank/DDBJ databases">
        <title>Genome sequence of Leptolinea tardivitalis DSM 16556.</title>
        <authorList>
            <person name="Hemp J."/>
            <person name="Ward L.M."/>
            <person name="Pace L.A."/>
            <person name="Fischer W.W."/>
        </authorList>
    </citation>
    <scope>NUCLEOTIDE SEQUENCE [LARGE SCALE GENOMIC DNA]</scope>
    <source>
        <strain evidence="3 4">YMTK-2</strain>
    </source>
</reference>
<dbReference type="GO" id="GO:0006935">
    <property type="term" value="P:chemotaxis"/>
    <property type="evidence" value="ECO:0007669"/>
    <property type="project" value="UniProtKB-KW"/>
</dbReference>
<keyword evidence="1" id="KW-0145">Chemotaxis</keyword>
<comment type="caution">
    <text evidence="3">The sequence shown here is derived from an EMBL/GenBank/DDBJ whole genome shotgun (WGS) entry which is preliminary data.</text>
</comment>
<proteinExistence type="predicted"/>
<dbReference type="InterPro" id="IPR028976">
    <property type="entry name" value="CheC-like_sf"/>
</dbReference>
<feature type="domain" description="Chemotaxis phosphatase CheX-like" evidence="2">
    <location>
        <begin position="43"/>
        <end position="136"/>
    </location>
</feature>
<name>A0A0N8GL00_9CHLR</name>